<evidence type="ECO:0000256" key="4">
    <source>
        <dbReference type="ARBA" id="ARBA00023136"/>
    </source>
</evidence>
<evidence type="ECO:0000313" key="7">
    <source>
        <dbReference type="EMBL" id="ANS70528.1"/>
    </source>
</evidence>
<protein>
    <submittedName>
        <fullName evidence="7">Major facilitator superfamily MFS_1</fullName>
    </submittedName>
</protein>
<proteinExistence type="predicted"/>
<dbReference type="SUPFAM" id="SSF103473">
    <property type="entry name" value="MFS general substrate transporter"/>
    <property type="match status" value="1"/>
</dbReference>
<dbReference type="KEGG" id="sls:SLINC_8304"/>
<dbReference type="EMBL" id="CP016438">
    <property type="protein sequence ID" value="ANS70528.1"/>
    <property type="molecule type" value="Genomic_DNA"/>
</dbReference>
<feature type="transmembrane region" description="Helical" evidence="5">
    <location>
        <begin position="225"/>
        <end position="242"/>
    </location>
</feature>
<feature type="transmembrane region" description="Helical" evidence="5">
    <location>
        <begin position="291"/>
        <end position="309"/>
    </location>
</feature>
<keyword evidence="4 5" id="KW-0472">Membrane</keyword>
<feature type="transmembrane region" description="Helical" evidence="5">
    <location>
        <begin position="151"/>
        <end position="174"/>
    </location>
</feature>
<feature type="transmembrane region" description="Helical" evidence="5">
    <location>
        <begin position="349"/>
        <end position="372"/>
    </location>
</feature>
<evidence type="ECO:0000313" key="8">
    <source>
        <dbReference type="Proteomes" id="UP000092598"/>
    </source>
</evidence>
<dbReference type="Pfam" id="PF07690">
    <property type="entry name" value="MFS_1"/>
    <property type="match status" value="1"/>
</dbReference>
<feature type="domain" description="Major facilitator superfamily (MFS) profile" evidence="6">
    <location>
        <begin position="224"/>
        <end position="399"/>
    </location>
</feature>
<keyword evidence="8" id="KW-1185">Reference proteome</keyword>
<feature type="transmembrane region" description="Helical" evidence="5">
    <location>
        <begin position="62"/>
        <end position="83"/>
    </location>
</feature>
<feature type="transmembrane region" description="Helical" evidence="5">
    <location>
        <begin position="315"/>
        <end position="337"/>
    </location>
</feature>
<evidence type="ECO:0000256" key="1">
    <source>
        <dbReference type="ARBA" id="ARBA00004651"/>
    </source>
</evidence>
<name>A0A1B1MPL7_STRLN</name>
<evidence type="ECO:0000256" key="2">
    <source>
        <dbReference type="ARBA" id="ARBA00022692"/>
    </source>
</evidence>
<dbReference type="Gene3D" id="1.20.1250.20">
    <property type="entry name" value="MFS general substrate transporter like domains"/>
    <property type="match status" value="1"/>
</dbReference>
<comment type="subcellular location">
    <subcellularLocation>
        <location evidence="1">Cell membrane</location>
        <topology evidence="1">Multi-pass membrane protein</topology>
    </subcellularLocation>
</comment>
<keyword evidence="3 5" id="KW-1133">Transmembrane helix</keyword>
<dbReference type="RefSeq" id="WP_067444046.1">
    <property type="nucleotide sequence ID" value="NZ_CP016438.1"/>
</dbReference>
<dbReference type="InterPro" id="IPR011701">
    <property type="entry name" value="MFS"/>
</dbReference>
<feature type="transmembrane region" description="Helical" evidence="5">
    <location>
        <begin position="378"/>
        <end position="397"/>
    </location>
</feature>
<dbReference type="CDD" id="cd17393">
    <property type="entry name" value="MFS_MosC_like"/>
    <property type="match status" value="1"/>
</dbReference>
<dbReference type="AlphaFoldDB" id="A0A1B1MPL7"/>
<gene>
    <name evidence="7" type="ORF">SLINC_8304</name>
</gene>
<evidence type="ECO:0000256" key="5">
    <source>
        <dbReference type="SAM" id="Phobius"/>
    </source>
</evidence>
<feature type="transmembrane region" description="Helical" evidence="5">
    <location>
        <begin position="90"/>
        <end position="106"/>
    </location>
</feature>
<keyword evidence="2 5" id="KW-0812">Transmembrane</keyword>
<sequence>MNETGANTAPCARAPAPSREAVRARISVCLVFAIMGSAVGGWSARVPEVRHAVGMGEAAWGLANTASTGGDLVALALVTVLIGQTGIRRMSWAGAALLLVNAPLMASASTPVALIAGLATWGFAASLLSVPMNAQAVEVERSYGRPLLSGFHASFSIAVLCGGLLGTLAAALGVTPATQMAVTSLVLGASLVATGRWLPDQRPAPRDRGAEGPMRRIRRRVTPRLLLLAVIAFQASFIEGAVTQWSAIYAADTLGLASASAAAVYTTYAVAMAVTRLRGDWLTERLGRRRMLRLCSLAAGFGAVAVVAWPHPATAFGGFALLGLGIACVTPMAFAVAGNQPGLTAGEGVSVAVVGQWPGFLLAPPVIGALAGQWGLRAALATLLVAVLGVAIAARAVPQ</sequence>
<dbReference type="InterPro" id="IPR020846">
    <property type="entry name" value="MFS_dom"/>
</dbReference>
<dbReference type="InterPro" id="IPR051788">
    <property type="entry name" value="MFS_Transporter"/>
</dbReference>
<feature type="transmembrane region" description="Helical" evidence="5">
    <location>
        <begin position="22"/>
        <end position="42"/>
    </location>
</feature>
<dbReference type="InterPro" id="IPR036259">
    <property type="entry name" value="MFS_trans_sf"/>
</dbReference>
<evidence type="ECO:0000259" key="6">
    <source>
        <dbReference type="PROSITE" id="PS50850"/>
    </source>
</evidence>
<dbReference type="PANTHER" id="PTHR23514:SF13">
    <property type="entry name" value="INNER MEMBRANE PROTEIN YBJJ"/>
    <property type="match status" value="1"/>
</dbReference>
<dbReference type="PANTHER" id="PTHR23514">
    <property type="entry name" value="BYPASS OF STOP CODON PROTEIN 6"/>
    <property type="match status" value="1"/>
</dbReference>
<evidence type="ECO:0000256" key="3">
    <source>
        <dbReference type="ARBA" id="ARBA00022989"/>
    </source>
</evidence>
<accession>A0A1B1MPL7</accession>
<dbReference type="GO" id="GO:0022857">
    <property type="term" value="F:transmembrane transporter activity"/>
    <property type="evidence" value="ECO:0007669"/>
    <property type="project" value="InterPro"/>
</dbReference>
<organism evidence="7 8">
    <name type="scientific">Streptomyces lincolnensis</name>
    <dbReference type="NCBI Taxonomy" id="1915"/>
    <lineage>
        <taxon>Bacteria</taxon>
        <taxon>Bacillati</taxon>
        <taxon>Actinomycetota</taxon>
        <taxon>Actinomycetes</taxon>
        <taxon>Kitasatosporales</taxon>
        <taxon>Streptomycetaceae</taxon>
        <taxon>Streptomyces</taxon>
    </lineage>
</organism>
<dbReference type="PROSITE" id="PS50850">
    <property type="entry name" value="MFS"/>
    <property type="match status" value="1"/>
</dbReference>
<dbReference type="Proteomes" id="UP000092598">
    <property type="component" value="Chromosome"/>
</dbReference>
<dbReference type="GO" id="GO:0005886">
    <property type="term" value="C:plasma membrane"/>
    <property type="evidence" value="ECO:0007669"/>
    <property type="project" value="UniProtKB-SubCell"/>
</dbReference>
<feature type="transmembrane region" description="Helical" evidence="5">
    <location>
        <begin position="248"/>
        <end position="271"/>
    </location>
</feature>
<reference evidence="7 8" key="1">
    <citation type="submission" date="2016-07" db="EMBL/GenBank/DDBJ databases">
        <title>Enhancement of antibiotic productionsby engineered nitrateutilization in actinobacteria.</title>
        <authorList>
            <person name="Meng S.C."/>
        </authorList>
    </citation>
    <scope>NUCLEOTIDE SEQUENCE [LARGE SCALE GENOMIC DNA]</scope>
    <source>
        <strain evidence="7 8">NRRL 2936</strain>
    </source>
</reference>